<dbReference type="HAMAP" id="MF_02120">
    <property type="entry name" value="LysA"/>
    <property type="match status" value="1"/>
</dbReference>
<evidence type="ECO:0000256" key="6">
    <source>
        <dbReference type="ARBA" id="ARBA00023239"/>
    </source>
</evidence>
<organism evidence="16 17">
    <name type="scientific">Thermoflavimicrobium dichotomicum</name>
    <dbReference type="NCBI Taxonomy" id="46223"/>
    <lineage>
        <taxon>Bacteria</taxon>
        <taxon>Bacillati</taxon>
        <taxon>Bacillota</taxon>
        <taxon>Bacilli</taxon>
        <taxon>Bacillales</taxon>
        <taxon>Thermoactinomycetaceae</taxon>
        <taxon>Thermoflavimicrobium</taxon>
    </lineage>
</organism>
<comment type="catalytic activity">
    <reaction evidence="7 12 14">
        <text>meso-2,6-diaminopimelate + H(+) = L-lysine + CO2</text>
        <dbReference type="Rhea" id="RHEA:15101"/>
        <dbReference type="ChEBI" id="CHEBI:15378"/>
        <dbReference type="ChEBI" id="CHEBI:16526"/>
        <dbReference type="ChEBI" id="CHEBI:32551"/>
        <dbReference type="ChEBI" id="CHEBI:57791"/>
        <dbReference type="EC" id="4.1.1.20"/>
    </reaction>
</comment>
<feature type="active site" description="Proton donor" evidence="13">
    <location>
        <position position="360"/>
    </location>
</feature>
<dbReference type="Gene3D" id="2.40.37.10">
    <property type="entry name" value="Lyase, Ornithine Decarboxylase, Chain A, domain 1"/>
    <property type="match status" value="1"/>
</dbReference>
<dbReference type="GO" id="GO:0030170">
    <property type="term" value="F:pyridoxal phosphate binding"/>
    <property type="evidence" value="ECO:0007669"/>
    <property type="project" value="UniProtKB-UniRule"/>
</dbReference>
<dbReference type="Gene3D" id="3.20.20.10">
    <property type="entry name" value="Alanine racemase"/>
    <property type="match status" value="1"/>
</dbReference>
<feature type="binding site" evidence="12">
    <location>
        <begin position="289"/>
        <end position="292"/>
    </location>
    <ligand>
        <name>pyridoxal 5'-phosphate</name>
        <dbReference type="ChEBI" id="CHEBI:597326"/>
    </ligand>
</feature>
<dbReference type="PRINTS" id="PR01179">
    <property type="entry name" value="ODADCRBXLASE"/>
</dbReference>
<dbReference type="InterPro" id="IPR000183">
    <property type="entry name" value="Orn/DAP/Arg_de-COase"/>
</dbReference>
<dbReference type="RefSeq" id="WP_093231718.1">
    <property type="nucleotide sequence ID" value="NZ_FORR01000034.1"/>
</dbReference>
<keyword evidence="3 12" id="KW-0210">Decarboxylase</keyword>
<dbReference type="AlphaFoldDB" id="A0A1I3V7L5"/>
<feature type="binding site" evidence="12">
    <location>
        <position position="389"/>
    </location>
    <ligand>
        <name>pyridoxal 5'-phosphate</name>
        <dbReference type="ChEBI" id="CHEBI:597326"/>
    </ligand>
</feature>
<dbReference type="CDD" id="cd06828">
    <property type="entry name" value="PLPDE_III_DapDC"/>
    <property type="match status" value="1"/>
</dbReference>
<dbReference type="GO" id="GO:0009089">
    <property type="term" value="P:lysine biosynthetic process via diaminopimelate"/>
    <property type="evidence" value="ECO:0007669"/>
    <property type="project" value="UniProtKB-UniRule"/>
</dbReference>
<dbReference type="STRING" id="46223.SAMN05421852_13411"/>
<comment type="pathway">
    <text evidence="8 12 14">Amino-acid biosynthesis; L-lysine biosynthesis via DAP pathway; L-lysine from DL-2,6-diaminopimelate: step 1/1.</text>
</comment>
<dbReference type="PANTHER" id="PTHR43727:SF2">
    <property type="entry name" value="GROUP IV DECARBOXYLASE"/>
    <property type="match status" value="1"/>
</dbReference>
<dbReference type="PANTHER" id="PTHR43727">
    <property type="entry name" value="DIAMINOPIMELATE DECARBOXYLASE"/>
    <property type="match status" value="1"/>
</dbReference>
<comment type="subunit">
    <text evidence="12">Homodimer.</text>
</comment>
<comment type="cofactor">
    <cofactor evidence="1 12 13 14">
        <name>pyridoxal 5'-phosphate</name>
        <dbReference type="ChEBI" id="CHEBI:597326"/>
    </cofactor>
</comment>
<reference evidence="16 17" key="1">
    <citation type="submission" date="2016-10" db="EMBL/GenBank/DDBJ databases">
        <authorList>
            <person name="de Groot N.N."/>
        </authorList>
    </citation>
    <scope>NUCLEOTIDE SEQUENCE [LARGE SCALE GENOMIC DNA]</scope>
    <source>
        <strain evidence="16 17">DSM 44778</strain>
    </source>
</reference>
<keyword evidence="17" id="KW-1185">Reference proteome</keyword>
<name>A0A1I3V7L5_9BACL</name>
<evidence type="ECO:0000256" key="1">
    <source>
        <dbReference type="ARBA" id="ARBA00001933"/>
    </source>
</evidence>
<feature type="modified residue" description="N6-(pyridoxal phosphate)lysine" evidence="12 13">
    <location>
        <position position="66"/>
    </location>
</feature>
<dbReference type="EMBL" id="FORR01000034">
    <property type="protein sequence ID" value="SFJ90197.1"/>
    <property type="molecule type" value="Genomic_DNA"/>
</dbReference>
<evidence type="ECO:0000313" key="16">
    <source>
        <dbReference type="EMBL" id="SFJ90197.1"/>
    </source>
</evidence>
<feature type="binding site" evidence="12">
    <location>
        <position position="361"/>
    </location>
    <ligand>
        <name>substrate</name>
    </ligand>
</feature>
<evidence type="ECO:0000259" key="15">
    <source>
        <dbReference type="Pfam" id="PF02784"/>
    </source>
</evidence>
<evidence type="ECO:0000256" key="10">
    <source>
        <dbReference type="ARBA" id="ARBA00066427"/>
    </source>
</evidence>
<keyword evidence="6 12" id="KW-0456">Lyase</keyword>
<dbReference type="PRINTS" id="PR01181">
    <property type="entry name" value="DAPDCRBXLASE"/>
</dbReference>
<evidence type="ECO:0000256" key="11">
    <source>
        <dbReference type="ARBA" id="ARBA00074972"/>
    </source>
</evidence>
<feature type="binding site" evidence="12">
    <location>
        <position position="248"/>
    </location>
    <ligand>
        <name>pyridoxal 5'-phosphate</name>
        <dbReference type="ChEBI" id="CHEBI:597326"/>
    </ligand>
</feature>
<dbReference type="NCBIfam" id="TIGR01048">
    <property type="entry name" value="lysA"/>
    <property type="match status" value="1"/>
</dbReference>
<evidence type="ECO:0000256" key="7">
    <source>
        <dbReference type="ARBA" id="ARBA00050464"/>
    </source>
</evidence>
<dbReference type="InterPro" id="IPR002986">
    <property type="entry name" value="DAP_deCOOHase_LysA"/>
</dbReference>
<dbReference type="InterPro" id="IPR029066">
    <property type="entry name" value="PLP-binding_barrel"/>
</dbReference>
<dbReference type="GO" id="GO:0008836">
    <property type="term" value="F:diaminopimelate decarboxylase activity"/>
    <property type="evidence" value="ECO:0007669"/>
    <property type="project" value="UniProtKB-UniRule"/>
</dbReference>
<dbReference type="SUPFAM" id="SSF50621">
    <property type="entry name" value="Alanine racemase C-terminal domain-like"/>
    <property type="match status" value="1"/>
</dbReference>
<accession>A0A1I3V7L5</accession>
<protein>
    <recommendedName>
        <fullName evidence="11 12">Diaminopimelate decarboxylase</fullName>
        <shortName evidence="12">DAP decarboxylase</shortName>
        <shortName evidence="12">DAPDC</shortName>
        <ecNumber evidence="10 12">4.1.1.20</ecNumber>
    </recommendedName>
</protein>
<comment type="function">
    <text evidence="12">Specifically catalyzes the decarboxylation of meso-diaminopimelate (meso-DAP) to L-lysine.</text>
</comment>
<feature type="binding site" evidence="12">
    <location>
        <position position="333"/>
    </location>
    <ligand>
        <name>substrate</name>
    </ligand>
</feature>
<dbReference type="UniPathway" id="UPA00034">
    <property type="reaction ID" value="UER00027"/>
</dbReference>
<sequence>MYLHGTSRINARGHLEIGGCDTVELAQRYGTPLYIMDEALIREKMRAFVDAFQDTGLAFRVAYASKAFSTLAMCRIVDEEGLMLDVVSEGELYTALSAGFPAERIYFHGNNKTPQELEFALDEGIYLFVVDNFDELMLLEHIAKEKEKRARIILRITPGVEAYTHKYIQTGKEDSKFGFGLDSGQALEGVRQALECTHLDLMGFHCHIGSQIFETEAFQLTIAKMGQFIKTCYERYGLVTRIFNTGGGFGIRYHKDDAPKEARDYVQAIAEAVRKYLHDLPVLPEIWIEPGRYIVGEAGTTLYTIGAIKEVPGIRKYVSIDGGMSDNLRPALYQAKYEAMLANRAQESATETVTIAGKACEEGDILIWDLKLPQVKQGDILAVNCTGAYNFSMANNYNRVRRPAVLFVKDGQAEVVVERETLQDVIARDRIPARLAPKKASVTVG</sequence>
<evidence type="ECO:0000256" key="2">
    <source>
        <dbReference type="ARBA" id="ARBA00022605"/>
    </source>
</evidence>
<feature type="binding site" evidence="12">
    <location>
        <position position="329"/>
    </location>
    <ligand>
        <name>substrate</name>
    </ligand>
</feature>
<evidence type="ECO:0000256" key="8">
    <source>
        <dbReference type="ARBA" id="ARBA00060643"/>
    </source>
</evidence>
<dbReference type="OrthoDB" id="9802241at2"/>
<evidence type="ECO:0000256" key="13">
    <source>
        <dbReference type="PIRSR" id="PIRSR600183-50"/>
    </source>
</evidence>
<dbReference type="Pfam" id="PF02784">
    <property type="entry name" value="Orn_Arg_deC_N"/>
    <property type="match status" value="1"/>
</dbReference>
<evidence type="ECO:0000256" key="4">
    <source>
        <dbReference type="ARBA" id="ARBA00022898"/>
    </source>
</evidence>
<evidence type="ECO:0000256" key="9">
    <source>
        <dbReference type="ARBA" id="ARBA00060983"/>
    </source>
</evidence>
<evidence type="ECO:0000256" key="5">
    <source>
        <dbReference type="ARBA" id="ARBA00023154"/>
    </source>
</evidence>
<dbReference type="FunFam" id="2.40.37.10:FF:000003">
    <property type="entry name" value="Diaminopimelate decarboxylase"/>
    <property type="match status" value="1"/>
</dbReference>
<evidence type="ECO:0000256" key="12">
    <source>
        <dbReference type="HAMAP-Rule" id="MF_02120"/>
    </source>
</evidence>
<feature type="binding site" evidence="12">
    <location>
        <position position="389"/>
    </location>
    <ligand>
        <name>substrate</name>
    </ligand>
</feature>
<evidence type="ECO:0000313" key="17">
    <source>
        <dbReference type="Proteomes" id="UP000199545"/>
    </source>
</evidence>
<dbReference type="InterPro" id="IPR022644">
    <property type="entry name" value="De-COase2_N"/>
</dbReference>
<evidence type="ECO:0000256" key="3">
    <source>
        <dbReference type="ARBA" id="ARBA00022793"/>
    </source>
</evidence>
<dbReference type="EC" id="4.1.1.20" evidence="10 12"/>
<keyword evidence="4 12" id="KW-0663">Pyridoxal phosphate</keyword>
<keyword evidence="5 12" id="KW-0457">Lysine biosynthesis</keyword>
<dbReference type="SUPFAM" id="SSF51419">
    <property type="entry name" value="PLP-binding barrel"/>
    <property type="match status" value="1"/>
</dbReference>
<proteinExistence type="inferred from homology"/>
<feature type="binding site" evidence="12">
    <location>
        <position position="292"/>
    </location>
    <ligand>
        <name>substrate</name>
    </ligand>
</feature>
<dbReference type="FunFam" id="3.20.20.10:FF:000003">
    <property type="entry name" value="Diaminopimelate decarboxylase"/>
    <property type="match status" value="1"/>
</dbReference>
<comment type="similarity">
    <text evidence="9 12">Belongs to the Orn/Lys/Arg decarboxylase class-II family. LysA subfamily.</text>
</comment>
<gene>
    <name evidence="12" type="primary">lysA</name>
    <name evidence="16" type="ORF">SAMN05421852_13411</name>
</gene>
<feature type="domain" description="Orn/DAP/Arg decarboxylase 2 N-terminal" evidence="15">
    <location>
        <begin position="40"/>
        <end position="296"/>
    </location>
</feature>
<dbReference type="Proteomes" id="UP000199545">
    <property type="component" value="Unassembled WGS sequence"/>
</dbReference>
<dbReference type="InterPro" id="IPR009006">
    <property type="entry name" value="Ala_racemase/Decarboxylase_C"/>
</dbReference>
<keyword evidence="2 12" id="KW-0028">Amino-acid biosynthesis</keyword>
<evidence type="ECO:0000256" key="14">
    <source>
        <dbReference type="RuleBase" id="RU003738"/>
    </source>
</evidence>